<accession>A0A428X168</accession>
<dbReference type="PANTHER" id="PTHR43292">
    <property type="entry name" value="ACYL-COA DEHYDROGENASE"/>
    <property type="match status" value="1"/>
</dbReference>
<proteinExistence type="inferred from homology"/>
<dbReference type="SUPFAM" id="SSF56645">
    <property type="entry name" value="Acyl-CoA dehydrogenase NM domain-like"/>
    <property type="match status" value="1"/>
</dbReference>
<keyword evidence="3 6" id="KW-0285">Flavoprotein</keyword>
<comment type="cofactor">
    <cofactor evidence="1 6">
        <name>FAD</name>
        <dbReference type="ChEBI" id="CHEBI:57692"/>
    </cofactor>
</comment>
<keyword evidence="5 6" id="KW-0560">Oxidoreductase</keyword>
<dbReference type="EMBL" id="QHHU01000004">
    <property type="protein sequence ID" value="RSM49105.1"/>
    <property type="molecule type" value="Genomic_DNA"/>
</dbReference>
<evidence type="ECO:0000256" key="4">
    <source>
        <dbReference type="ARBA" id="ARBA00022827"/>
    </source>
</evidence>
<reference evidence="10 11" key="1">
    <citation type="submission" date="2018-05" db="EMBL/GenBank/DDBJ databases">
        <title>Evolution of GPA BGCs.</title>
        <authorList>
            <person name="Waglechner N."/>
            <person name="Wright G.D."/>
        </authorList>
    </citation>
    <scope>NUCLEOTIDE SEQUENCE [LARGE SCALE GENOMIC DNA]</scope>
    <source>
        <strain evidence="10 11">DSM 5908</strain>
    </source>
</reference>
<dbReference type="Pfam" id="PF02770">
    <property type="entry name" value="Acyl-CoA_dh_M"/>
    <property type="match status" value="1"/>
</dbReference>
<dbReference type="InterPro" id="IPR009100">
    <property type="entry name" value="AcylCoA_DH/oxidase_NM_dom_sf"/>
</dbReference>
<feature type="domain" description="Acyl-CoA dehydrogenase/oxidase N-terminal" evidence="9">
    <location>
        <begin position="7"/>
        <end position="118"/>
    </location>
</feature>
<comment type="caution">
    <text evidence="10">The sequence shown here is derived from an EMBL/GenBank/DDBJ whole genome shotgun (WGS) entry which is preliminary data.</text>
</comment>
<evidence type="ECO:0000259" key="8">
    <source>
        <dbReference type="Pfam" id="PF02770"/>
    </source>
</evidence>
<dbReference type="InterPro" id="IPR037069">
    <property type="entry name" value="AcylCoA_DH/ox_N_sf"/>
</dbReference>
<evidence type="ECO:0000313" key="10">
    <source>
        <dbReference type="EMBL" id="RSM49105.1"/>
    </source>
</evidence>
<organism evidence="10 11">
    <name type="scientific">Amycolatopsis balhimycina DSM 5908</name>
    <dbReference type="NCBI Taxonomy" id="1081091"/>
    <lineage>
        <taxon>Bacteria</taxon>
        <taxon>Bacillati</taxon>
        <taxon>Actinomycetota</taxon>
        <taxon>Actinomycetes</taxon>
        <taxon>Pseudonocardiales</taxon>
        <taxon>Pseudonocardiaceae</taxon>
        <taxon>Amycolatopsis</taxon>
    </lineage>
</organism>
<dbReference type="InterPro" id="IPR052161">
    <property type="entry name" value="Mycobact_Acyl-CoA_DH"/>
</dbReference>
<dbReference type="Pfam" id="PF00441">
    <property type="entry name" value="Acyl-CoA_dh_1"/>
    <property type="match status" value="1"/>
</dbReference>
<keyword evidence="11" id="KW-1185">Reference proteome</keyword>
<dbReference type="FunFam" id="2.40.110.10:FF:000011">
    <property type="entry name" value="Acyl-CoA dehydrogenase FadE34"/>
    <property type="match status" value="1"/>
</dbReference>
<dbReference type="GO" id="GO:0016627">
    <property type="term" value="F:oxidoreductase activity, acting on the CH-CH group of donors"/>
    <property type="evidence" value="ECO:0007669"/>
    <property type="project" value="InterPro"/>
</dbReference>
<feature type="domain" description="Acyl-CoA dehydrogenase/oxidase C-terminal" evidence="7">
    <location>
        <begin position="228"/>
        <end position="368"/>
    </location>
</feature>
<dbReference type="GO" id="GO:0005886">
    <property type="term" value="C:plasma membrane"/>
    <property type="evidence" value="ECO:0007669"/>
    <property type="project" value="TreeGrafter"/>
</dbReference>
<dbReference type="Gene3D" id="1.10.540.10">
    <property type="entry name" value="Acyl-CoA dehydrogenase/oxidase, N-terminal domain"/>
    <property type="match status" value="1"/>
</dbReference>
<dbReference type="OrthoDB" id="4759677at2"/>
<dbReference type="PANTHER" id="PTHR43292:SF3">
    <property type="entry name" value="ACYL-COA DEHYDROGENASE FADE29"/>
    <property type="match status" value="1"/>
</dbReference>
<dbReference type="AlphaFoldDB" id="A0A428X168"/>
<evidence type="ECO:0000256" key="6">
    <source>
        <dbReference type="RuleBase" id="RU362125"/>
    </source>
</evidence>
<protein>
    <submittedName>
        <fullName evidence="10">Acyl-CoA dehydrogenase</fullName>
    </submittedName>
</protein>
<dbReference type="Proteomes" id="UP000286716">
    <property type="component" value="Unassembled WGS sequence"/>
</dbReference>
<feature type="domain" description="Acyl-CoA oxidase/dehydrogenase middle" evidence="8">
    <location>
        <begin position="122"/>
        <end position="216"/>
    </location>
</feature>
<dbReference type="RefSeq" id="WP_020646860.1">
    <property type="nucleotide sequence ID" value="NZ_QHHU01000004.1"/>
</dbReference>
<sequence>MDLDIDEASAAFRDEAREWLASHVRSLPSMDTAEGFAAHREWEAELAKARWSVVSWPREYHGRDASMLQWLLFEEEYYAAGAPGRVSQNGIFMLGPTLFAHGTQEQRDRILPPMATGEQVWAQAWSEPEAGSDIAALRSTAVRTDGGWLLSGQKTWSSRATFADRAFGLFRTDPSAQRHHGLTYFMADLKAEGVTVRPIPQLDGEPGFAEIFFDDVFVPDADVIGEVGQGWRVAMTTANNERGLSLRSPGRFLAAAGRLVGLWRSHGEPLSTQDRVADAWIGARAYQLYTFGTVSRLADGGELGPESSVNKLFWSQLDVELHETALDVLGPEGETDRGWVDGYLFSLAGPIYGGTDQIQRNTIAERLLKLPRERR</sequence>
<dbReference type="SUPFAM" id="SSF47203">
    <property type="entry name" value="Acyl-CoA dehydrogenase C-terminal domain-like"/>
    <property type="match status" value="1"/>
</dbReference>
<evidence type="ECO:0000256" key="3">
    <source>
        <dbReference type="ARBA" id="ARBA00022630"/>
    </source>
</evidence>
<dbReference type="Pfam" id="PF02771">
    <property type="entry name" value="Acyl-CoA_dh_N"/>
    <property type="match status" value="1"/>
</dbReference>
<dbReference type="Gene3D" id="2.40.110.10">
    <property type="entry name" value="Butyryl-CoA Dehydrogenase, subunit A, domain 2"/>
    <property type="match status" value="1"/>
</dbReference>
<evidence type="ECO:0000313" key="11">
    <source>
        <dbReference type="Proteomes" id="UP000286716"/>
    </source>
</evidence>
<gene>
    <name evidence="10" type="ORF">DMA12_05175</name>
</gene>
<evidence type="ECO:0000256" key="1">
    <source>
        <dbReference type="ARBA" id="ARBA00001974"/>
    </source>
</evidence>
<dbReference type="InterPro" id="IPR013786">
    <property type="entry name" value="AcylCoA_DH/ox_N"/>
</dbReference>
<comment type="similarity">
    <text evidence="2 6">Belongs to the acyl-CoA dehydrogenase family.</text>
</comment>
<evidence type="ECO:0000259" key="7">
    <source>
        <dbReference type="Pfam" id="PF00441"/>
    </source>
</evidence>
<evidence type="ECO:0000256" key="2">
    <source>
        <dbReference type="ARBA" id="ARBA00009347"/>
    </source>
</evidence>
<dbReference type="Gene3D" id="1.20.140.10">
    <property type="entry name" value="Butyryl-CoA Dehydrogenase, subunit A, domain 3"/>
    <property type="match status" value="1"/>
</dbReference>
<evidence type="ECO:0000259" key="9">
    <source>
        <dbReference type="Pfam" id="PF02771"/>
    </source>
</evidence>
<keyword evidence="4 6" id="KW-0274">FAD</keyword>
<dbReference type="GO" id="GO:0050660">
    <property type="term" value="F:flavin adenine dinucleotide binding"/>
    <property type="evidence" value="ECO:0007669"/>
    <property type="project" value="InterPro"/>
</dbReference>
<dbReference type="InterPro" id="IPR006091">
    <property type="entry name" value="Acyl-CoA_Oxase/DH_mid-dom"/>
</dbReference>
<dbReference type="InterPro" id="IPR036250">
    <property type="entry name" value="AcylCo_DH-like_C"/>
</dbReference>
<name>A0A428X168_AMYBA</name>
<dbReference type="InterPro" id="IPR046373">
    <property type="entry name" value="Acyl-CoA_Oxase/DH_mid-dom_sf"/>
</dbReference>
<dbReference type="InterPro" id="IPR009075">
    <property type="entry name" value="AcylCo_DH/oxidase_C"/>
</dbReference>
<evidence type="ECO:0000256" key="5">
    <source>
        <dbReference type="ARBA" id="ARBA00023002"/>
    </source>
</evidence>